<feature type="transmembrane region" description="Helical" evidence="7">
    <location>
        <begin position="367"/>
        <end position="389"/>
    </location>
</feature>
<dbReference type="InterPro" id="IPR001991">
    <property type="entry name" value="Na-dicarboxylate_symporter"/>
</dbReference>
<keyword evidence="3" id="KW-1003">Cell membrane</keyword>
<dbReference type="EMBL" id="JACYFC010000003">
    <property type="protein sequence ID" value="MBD5771515.1"/>
    <property type="molecule type" value="Genomic_DNA"/>
</dbReference>
<feature type="transmembrane region" description="Helical" evidence="7">
    <location>
        <begin position="341"/>
        <end position="361"/>
    </location>
</feature>
<evidence type="ECO:0000256" key="2">
    <source>
        <dbReference type="ARBA" id="ARBA00022448"/>
    </source>
</evidence>
<evidence type="ECO:0000313" key="9">
    <source>
        <dbReference type="Proteomes" id="UP000604161"/>
    </source>
</evidence>
<keyword evidence="4 7" id="KW-0812">Transmembrane</keyword>
<dbReference type="SUPFAM" id="SSF118215">
    <property type="entry name" value="Proton glutamate symport protein"/>
    <property type="match status" value="1"/>
</dbReference>
<feature type="transmembrane region" description="Helical" evidence="7">
    <location>
        <begin position="201"/>
        <end position="222"/>
    </location>
</feature>
<feature type="transmembrane region" description="Helical" evidence="7">
    <location>
        <begin position="67"/>
        <end position="86"/>
    </location>
</feature>
<dbReference type="PANTHER" id="PTHR42865">
    <property type="entry name" value="PROTON/GLUTAMATE-ASPARTATE SYMPORTER"/>
    <property type="match status" value="1"/>
</dbReference>
<dbReference type="RefSeq" id="WP_191594889.1">
    <property type="nucleotide sequence ID" value="NZ_JACYFC010000003.1"/>
</dbReference>
<feature type="transmembrane region" description="Helical" evidence="7">
    <location>
        <begin position="12"/>
        <end position="31"/>
    </location>
</feature>
<evidence type="ECO:0000256" key="7">
    <source>
        <dbReference type="SAM" id="Phobius"/>
    </source>
</evidence>
<evidence type="ECO:0000256" key="5">
    <source>
        <dbReference type="ARBA" id="ARBA00022989"/>
    </source>
</evidence>
<evidence type="ECO:0000256" key="6">
    <source>
        <dbReference type="ARBA" id="ARBA00023136"/>
    </source>
</evidence>
<dbReference type="Gene3D" id="1.10.3860.10">
    <property type="entry name" value="Sodium:dicarboxylate symporter"/>
    <property type="match status" value="1"/>
</dbReference>
<dbReference type="Proteomes" id="UP000604161">
    <property type="component" value="Unassembled WGS sequence"/>
</dbReference>
<proteinExistence type="predicted"/>
<dbReference type="PANTHER" id="PTHR42865:SF7">
    <property type="entry name" value="PROTON_GLUTAMATE-ASPARTATE SYMPORTER"/>
    <property type="match status" value="1"/>
</dbReference>
<feature type="transmembrane region" description="Helical" evidence="7">
    <location>
        <begin position="98"/>
        <end position="122"/>
    </location>
</feature>
<keyword evidence="6 7" id="KW-0472">Membrane</keyword>
<feature type="transmembrane region" description="Helical" evidence="7">
    <location>
        <begin position="162"/>
        <end position="180"/>
    </location>
</feature>
<keyword evidence="2" id="KW-0813">Transport</keyword>
<sequence length="437" mass="45945">MRWWYSATLTTKIVYSMLLGLAVGLFVNFSFGVDGIVQEGNNVIADFFVYGVFEAIGKMFVSALKMLVVPLVVFSLICGVIGIGDVRVLGRVGSKSVIFYLLTTAIAIATAILLASLLNIGAGFEQGSVAMKEVAAKSAPSLVDVLINIVPTNPIQAMANGSMLPIIFYTVLVGIALLMLGDKGKPLQDGAMLMNDLMMNLVKIVMSFAPYGVFFLIAKTFAGNGPAMFIPLLGYVAALLGSLAFHCFITLMVLLKLFTGLSPLTFLKKIRSAQTFAFSTASSNATIPVTLDAVTNRVGVHPSVGSFTVPFGATINMDGTAIMQGVATVFIANVYGVDLGLSGYLTVILMSVLASIGTAGVPGVGMIMLTMVLTQVGLPVEAVGMLLGVDRLMDMCRTAVNITGDAVVSAIVAKGEDKIDMAIFDDPEAGVIRNDTK</sequence>
<dbReference type="InterPro" id="IPR036458">
    <property type="entry name" value="Na:dicarbo_symporter_sf"/>
</dbReference>
<organism evidence="8 9">
    <name type="scientific">Marinomonas colpomeniae</name>
    <dbReference type="NCBI Taxonomy" id="2774408"/>
    <lineage>
        <taxon>Bacteria</taxon>
        <taxon>Pseudomonadati</taxon>
        <taxon>Pseudomonadota</taxon>
        <taxon>Gammaproteobacteria</taxon>
        <taxon>Oceanospirillales</taxon>
        <taxon>Oceanospirillaceae</taxon>
        <taxon>Marinomonas</taxon>
    </lineage>
</organism>
<accession>A0ABR8NZP1</accession>
<keyword evidence="9" id="KW-1185">Reference proteome</keyword>
<dbReference type="Pfam" id="PF00375">
    <property type="entry name" value="SDF"/>
    <property type="match status" value="1"/>
</dbReference>
<dbReference type="PRINTS" id="PR00173">
    <property type="entry name" value="EDTRNSPORT"/>
</dbReference>
<evidence type="ECO:0000256" key="1">
    <source>
        <dbReference type="ARBA" id="ARBA00004651"/>
    </source>
</evidence>
<protein>
    <submittedName>
        <fullName evidence="8">Dicarboxylate/amino acid:cation symporter</fullName>
    </submittedName>
</protein>
<keyword evidence="5 7" id="KW-1133">Transmembrane helix</keyword>
<feature type="transmembrane region" description="Helical" evidence="7">
    <location>
        <begin position="228"/>
        <end position="255"/>
    </location>
</feature>
<name>A0ABR8NZP1_9GAMM</name>
<reference evidence="8 9" key="1">
    <citation type="submission" date="2020-09" db="EMBL/GenBank/DDBJ databases">
        <title>Marinomonas sp. nov., isolated from the cysticercosis algae of Qingdao, China.</title>
        <authorList>
            <person name="Sun X."/>
        </authorList>
    </citation>
    <scope>NUCLEOTIDE SEQUENCE [LARGE SCALE GENOMIC DNA]</scope>
    <source>
        <strain evidence="8 9">SM2066</strain>
    </source>
</reference>
<evidence type="ECO:0000256" key="4">
    <source>
        <dbReference type="ARBA" id="ARBA00022692"/>
    </source>
</evidence>
<evidence type="ECO:0000313" key="8">
    <source>
        <dbReference type="EMBL" id="MBD5771515.1"/>
    </source>
</evidence>
<evidence type="ECO:0000256" key="3">
    <source>
        <dbReference type="ARBA" id="ARBA00022475"/>
    </source>
</evidence>
<comment type="caution">
    <text evidence="8">The sequence shown here is derived from an EMBL/GenBank/DDBJ whole genome shotgun (WGS) entry which is preliminary data.</text>
</comment>
<comment type="subcellular location">
    <subcellularLocation>
        <location evidence="1">Cell membrane</location>
        <topology evidence="1">Multi-pass membrane protein</topology>
    </subcellularLocation>
</comment>
<gene>
    <name evidence="8" type="ORF">IF202_10680</name>
</gene>